<name>A0A9W4T4Q2_9GLOM</name>
<proteinExistence type="predicted"/>
<feature type="non-terminal residue" evidence="2">
    <location>
        <position position="1"/>
    </location>
</feature>
<comment type="caution">
    <text evidence="2">The sequence shown here is derived from an EMBL/GenBank/DDBJ whole genome shotgun (WGS) entry which is preliminary data.</text>
</comment>
<feature type="compositionally biased region" description="Basic and acidic residues" evidence="1">
    <location>
        <begin position="43"/>
        <end position="62"/>
    </location>
</feature>
<organism evidence="2 3">
    <name type="scientific">Funneliformis geosporum</name>
    <dbReference type="NCBI Taxonomy" id="1117311"/>
    <lineage>
        <taxon>Eukaryota</taxon>
        <taxon>Fungi</taxon>
        <taxon>Fungi incertae sedis</taxon>
        <taxon>Mucoromycota</taxon>
        <taxon>Glomeromycotina</taxon>
        <taxon>Glomeromycetes</taxon>
        <taxon>Glomerales</taxon>
        <taxon>Glomeraceae</taxon>
        <taxon>Funneliformis</taxon>
    </lineage>
</organism>
<protein>
    <submittedName>
        <fullName evidence="2">12075_t:CDS:1</fullName>
    </submittedName>
</protein>
<feature type="region of interest" description="Disordered" evidence="1">
    <location>
        <begin position="160"/>
        <end position="184"/>
    </location>
</feature>
<evidence type="ECO:0000313" key="3">
    <source>
        <dbReference type="Proteomes" id="UP001153678"/>
    </source>
</evidence>
<feature type="region of interest" description="Disordered" evidence="1">
    <location>
        <begin position="43"/>
        <end position="64"/>
    </location>
</feature>
<feature type="compositionally biased region" description="Basic residues" evidence="1">
    <location>
        <begin position="166"/>
        <end position="177"/>
    </location>
</feature>
<dbReference type="EMBL" id="CAMKVN010008779">
    <property type="protein sequence ID" value="CAI2192843.1"/>
    <property type="molecule type" value="Genomic_DNA"/>
</dbReference>
<evidence type="ECO:0000313" key="2">
    <source>
        <dbReference type="EMBL" id="CAI2192843.1"/>
    </source>
</evidence>
<dbReference type="OrthoDB" id="2447567at2759"/>
<evidence type="ECO:0000256" key="1">
    <source>
        <dbReference type="SAM" id="MobiDB-lite"/>
    </source>
</evidence>
<reference evidence="2" key="1">
    <citation type="submission" date="2022-08" db="EMBL/GenBank/DDBJ databases">
        <authorList>
            <person name="Kallberg Y."/>
            <person name="Tangrot J."/>
            <person name="Rosling A."/>
        </authorList>
    </citation>
    <scope>NUCLEOTIDE SEQUENCE</scope>
    <source>
        <strain evidence="2">Wild A</strain>
    </source>
</reference>
<feature type="region of interest" description="Disordered" evidence="1">
    <location>
        <begin position="93"/>
        <end position="112"/>
    </location>
</feature>
<accession>A0A9W4T4Q2</accession>
<dbReference type="Proteomes" id="UP001153678">
    <property type="component" value="Unassembled WGS sequence"/>
</dbReference>
<sequence length="214" mass="24950">RDNSKCYTGYLKKPSSYNCSPSIHKRCSPTRYTNSGYSLIRYNRDRSPTRYSSDHSSTRNNRDNVVSNLDIETLSRTISALTEEVRSIKNSQATGNLQGELQEEETSSQASVPQAEYRQKIYHLHQNWKSDTFKEMELKWILQNLHRHCKENWIVSLDPNKDKAEKKRKGINSRRKDKKEQQQKGIVHMFNINDSLLAELQSSSLSLDDFKEDC</sequence>
<keyword evidence="3" id="KW-1185">Reference proteome</keyword>
<dbReference type="AlphaFoldDB" id="A0A9W4T4Q2"/>
<gene>
    <name evidence="2" type="ORF">FWILDA_LOCUS15780</name>
</gene>